<sequence length="12" mass="1472">MHILCTRFVPVR</sequence>
<keyword evidence="1" id="KW-0456">Lyase</keyword>
<name>A0A1D6H448_MAIZE</name>
<accession>A0A1D6H448</accession>
<evidence type="ECO:0000313" key="1">
    <source>
        <dbReference type="EMBL" id="AQK69606.1"/>
    </source>
</evidence>
<dbReference type="EMBL" id="CM000781">
    <property type="protein sequence ID" value="AQK69606.1"/>
    <property type="molecule type" value="Genomic_DNA"/>
</dbReference>
<dbReference type="GO" id="GO:0016829">
    <property type="term" value="F:lyase activity"/>
    <property type="evidence" value="ECO:0007669"/>
    <property type="project" value="UniProtKB-KW"/>
</dbReference>
<reference evidence="1" key="1">
    <citation type="submission" date="2015-12" db="EMBL/GenBank/DDBJ databases">
        <title>Update maize B73 reference genome by single molecule sequencing technologies.</title>
        <authorList>
            <consortium name="Maize Genome Sequencing Project"/>
            <person name="Ware D."/>
        </authorList>
    </citation>
    <scope>NUCLEOTIDE SEQUENCE</scope>
    <source>
        <tissue evidence="1">Seedling</tissue>
    </source>
</reference>
<protein>
    <submittedName>
        <fullName evidence="1">Pectin lyase-like superfamily protein</fullName>
    </submittedName>
</protein>
<organism evidence="1">
    <name type="scientific">Zea mays</name>
    <name type="common">Maize</name>
    <dbReference type="NCBI Taxonomy" id="4577"/>
    <lineage>
        <taxon>Eukaryota</taxon>
        <taxon>Viridiplantae</taxon>
        <taxon>Streptophyta</taxon>
        <taxon>Embryophyta</taxon>
        <taxon>Tracheophyta</taxon>
        <taxon>Spermatophyta</taxon>
        <taxon>Magnoliopsida</taxon>
        <taxon>Liliopsida</taxon>
        <taxon>Poales</taxon>
        <taxon>Poaceae</taxon>
        <taxon>PACMAD clade</taxon>
        <taxon>Panicoideae</taxon>
        <taxon>Andropogonodae</taxon>
        <taxon>Andropogoneae</taxon>
        <taxon>Tripsacinae</taxon>
        <taxon>Zea</taxon>
    </lineage>
</organism>
<proteinExistence type="predicted"/>
<gene>
    <name evidence="1" type="ORF">ZEAMMB73_Zm00001d015821</name>
</gene>